<gene>
    <name evidence="1" type="ORF">HHL27_16750</name>
</gene>
<organism evidence="1 2">
    <name type="scientific">Novosphingobium olei</name>
    <dbReference type="NCBI Taxonomy" id="2728851"/>
    <lineage>
        <taxon>Bacteria</taxon>
        <taxon>Pseudomonadati</taxon>
        <taxon>Pseudomonadota</taxon>
        <taxon>Alphaproteobacteria</taxon>
        <taxon>Sphingomonadales</taxon>
        <taxon>Sphingomonadaceae</taxon>
        <taxon>Novosphingobium</taxon>
    </lineage>
</organism>
<dbReference type="InterPro" id="IPR018673">
    <property type="entry name" value="DUF2141"/>
</dbReference>
<reference evidence="1 2" key="1">
    <citation type="submission" date="2020-04" db="EMBL/GenBank/DDBJ databases">
        <title>Novosphingobium sp. TW-4 isolated from soil.</title>
        <authorList>
            <person name="Dahal R.H."/>
            <person name="Chaudhary D.K."/>
        </authorList>
    </citation>
    <scope>NUCLEOTIDE SEQUENCE [LARGE SCALE GENOMIC DNA]</scope>
    <source>
        <strain evidence="1 2">TW-4</strain>
    </source>
</reference>
<dbReference type="RefSeq" id="WP_169494536.1">
    <property type="nucleotide sequence ID" value="NZ_JABBGM010000009.1"/>
</dbReference>
<comment type="caution">
    <text evidence="1">The sequence shown here is derived from an EMBL/GenBank/DDBJ whole genome shotgun (WGS) entry which is preliminary data.</text>
</comment>
<dbReference type="EMBL" id="JABBGM010000009">
    <property type="protein sequence ID" value="NML95326.1"/>
    <property type="molecule type" value="Genomic_DNA"/>
</dbReference>
<dbReference type="Proteomes" id="UP000583556">
    <property type="component" value="Unassembled WGS sequence"/>
</dbReference>
<evidence type="ECO:0000313" key="1">
    <source>
        <dbReference type="EMBL" id="NML95326.1"/>
    </source>
</evidence>
<keyword evidence="2" id="KW-1185">Reference proteome</keyword>
<accession>A0A7Y0BSW4</accession>
<dbReference type="Pfam" id="PF09912">
    <property type="entry name" value="DUF2141"/>
    <property type="match status" value="1"/>
</dbReference>
<evidence type="ECO:0000313" key="2">
    <source>
        <dbReference type="Proteomes" id="UP000583556"/>
    </source>
</evidence>
<proteinExistence type="predicted"/>
<dbReference type="AlphaFoldDB" id="A0A7Y0BSW4"/>
<sequence>MNRMPYAPVLLLGAALPLLLGTALPTPTSVLVEVDGLRSTRGLVQACLTADPVTFPDCQKDPAAQHLTVPAHDGETLTFHDVMPGRYAVALFHDENGNGRMDKMMMVPKEGYGFSRDAPVRFGPPTFRAAAFTVGTTQLRTAVKVRYLL</sequence>
<protein>
    <submittedName>
        <fullName evidence="1">DUF2141 domain-containing protein</fullName>
    </submittedName>
</protein>
<name>A0A7Y0BSW4_9SPHN</name>